<proteinExistence type="predicted"/>
<dbReference type="SUPFAM" id="SSF48452">
    <property type="entry name" value="TPR-like"/>
    <property type="match status" value="2"/>
</dbReference>
<dbReference type="OrthoDB" id="1399920at2"/>
<dbReference type="RefSeq" id="WP_111373400.1">
    <property type="nucleotide sequence ID" value="NZ_CP029480.1"/>
</dbReference>
<dbReference type="AlphaFoldDB" id="A0A2Z4GF80"/>
<dbReference type="Pfam" id="PF13181">
    <property type="entry name" value="TPR_8"/>
    <property type="match status" value="1"/>
</dbReference>
<evidence type="ECO:0000313" key="3">
    <source>
        <dbReference type="Proteomes" id="UP000249873"/>
    </source>
</evidence>
<reference evidence="2 3" key="1">
    <citation type="submission" date="2018-05" db="EMBL/GenBank/DDBJ databases">
        <title>Complete genome sequence of Arcticibacterium luteifluviistationis SM1504T, a cytophagaceae bacterium isolated from Arctic surface seawater.</title>
        <authorList>
            <person name="Li Y."/>
            <person name="Qin Q.-L."/>
        </authorList>
    </citation>
    <scope>NUCLEOTIDE SEQUENCE [LARGE SCALE GENOMIC DNA]</scope>
    <source>
        <strain evidence="2 3">SM1504</strain>
    </source>
</reference>
<dbReference type="PROSITE" id="PS50005">
    <property type="entry name" value="TPR"/>
    <property type="match status" value="1"/>
</dbReference>
<dbReference type="EMBL" id="CP029480">
    <property type="protein sequence ID" value="AWW00033.1"/>
    <property type="molecule type" value="Genomic_DNA"/>
</dbReference>
<dbReference type="KEGG" id="als:DJ013_18405"/>
<keyword evidence="3" id="KW-1185">Reference proteome</keyword>
<gene>
    <name evidence="2" type="ORF">DJ013_18405</name>
</gene>
<keyword evidence="1" id="KW-0802">TPR repeat</keyword>
<organism evidence="2 3">
    <name type="scientific">Arcticibacterium luteifluviistationis</name>
    <dbReference type="NCBI Taxonomy" id="1784714"/>
    <lineage>
        <taxon>Bacteria</taxon>
        <taxon>Pseudomonadati</taxon>
        <taxon>Bacteroidota</taxon>
        <taxon>Cytophagia</taxon>
        <taxon>Cytophagales</taxon>
        <taxon>Leadbetterellaceae</taxon>
        <taxon>Arcticibacterium</taxon>
    </lineage>
</organism>
<dbReference type="SMART" id="SM00028">
    <property type="entry name" value="TPR"/>
    <property type="match status" value="1"/>
</dbReference>
<dbReference type="InterPro" id="IPR011990">
    <property type="entry name" value="TPR-like_helical_dom_sf"/>
</dbReference>
<accession>A0A2Z4GF80</accession>
<sequence length="426" mass="48298">MKRLHIILMGVLAFSCNAPDKETITNPSDYNQYLTSNLENEKLAFVKGELIFWSDKFQKAPNQSTYLSKMAAANNEIFALTGQIENLNTAANQFAKVNEMRSTKSASVLRSLAKTRITQHQFQEANQALILADSLGENKSATQKMIFDVAMELGEYDKAGTILKKLSEKEDFDYLIRLAKWRDYNGDTEGAIEQLRLATMKAEELNSDELRLWIYSNLADFYGHVGSIDKSYAHYLKALEIDPNYVYALKGIAWITFSHEKNTEEAERIIAAIEKKHEAPDYNLLKAEIAKYKGNTTKETELEERFISIVSSPKYGDMYNAYLVTMLENEPEKALELAKKEVANRPTPQSYQLLSSAYYQNGNKSEALLIADNKVKGKTYEPKSLIHLAQVYKASGNEENVMDLKNELKGSYFEVGPNMTTIIKNL</sequence>
<dbReference type="PROSITE" id="PS51257">
    <property type="entry name" value="PROKAR_LIPOPROTEIN"/>
    <property type="match status" value="1"/>
</dbReference>
<dbReference type="Proteomes" id="UP000249873">
    <property type="component" value="Chromosome"/>
</dbReference>
<evidence type="ECO:0000256" key="1">
    <source>
        <dbReference type="PROSITE-ProRule" id="PRU00339"/>
    </source>
</evidence>
<evidence type="ECO:0000313" key="2">
    <source>
        <dbReference type="EMBL" id="AWW00033.1"/>
    </source>
</evidence>
<name>A0A2Z4GF80_9BACT</name>
<dbReference type="Gene3D" id="1.25.40.10">
    <property type="entry name" value="Tetratricopeptide repeat domain"/>
    <property type="match status" value="1"/>
</dbReference>
<dbReference type="InterPro" id="IPR019734">
    <property type="entry name" value="TPR_rpt"/>
</dbReference>
<feature type="repeat" description="TPR" evidence="1">
    <location>
        <begin position="212"/>
        <end position="245"/>
    </location>
</feature>
<protein>
    <submittedName>
        <fullName evidence="2">Cell surface protein</fullName>
    </submittedName>
</protein>